<accession>A0ABY1LIH7</accession>
<protein>
    <recommendedName>
        <fullName evidence="4">Holin-X, holin superfamily III</fullName>
    </recommendedName>
</protein>
<dbReference type="EMBL" id="FUZO01000001">
    <property type="protein sequence ID" value="SKC36036.1"/>
    <property type="molecule type" value="Genomic_DNA"/>
</dbReference>
<keyword evidence="1" id="KW-0812">Transmembrane</keyword>
<reference evidence="2 3" key="1">
    <citation type="submission" date="2017-02" db="EMBL/GenBank/DDBJ databases">
        <authorList>
            <person name="Varghese N."/>
            <person name="Submissions S."/>
        </authorList>
    </citation>
    <scope>NUCLEOTIDE SEQUENCE [LARGE SCALE GENOMIC DNA]</scope>
    <source>
        <strain evidence="2 3">VKM Ac-1787</strain>
    </source>
</reference>
<evidence type="ECO:0000313" key="3">
    <source>
        <dbReference type="Proteomes" id="UP000190827"/>
    </source>
</evidence>
<keyword evidence="1" id="KW-1133">Transmembrane helix</keyword>
<gene>
    <name evidence="2" type="ORF">SAMN06295973_0081</name>
</gene>
<evidence type="ECO:0008006" key="4">
    <source>
        <dbReference type="Google" id="ProtNLM"/>
    </source>
</evidence>
<keyword evidence="3" id="KW-1185">Reference proteome</keyword>
<feature type="transmembrane region" description="Helical" evidence="1">
    <location>
        <begin position="54"/>
        <end position="76"/>
    </location>
</feature>
<proteinExistence type="predicted"/>
<feature type="transmembrane region" description="Helical" evidence="1">
    <location>
        <begin position="21"/>
        <end position="42"/>
    </location>
</feature>
<dbReference type="RefSeq" id="WP_079704234.1">
    <property type="nucleotide sequence ID" value="NZ_FUZO01000001.1"/>
</dbReference>
<organism evidence="2 3">
    <name type="scientific">Plantibacter cousiniae</name>
    <name type="common">nom. nud.</name>
    <dbReference type="NCBI Taxonomy" id="199709"/>
    <lineage>
        <taxon>Bacteria</taxon>
        <taxon>Bacillati</taxon>
        <taxon>Actinomycetota</taxon>
        <taxon>Actinomycetes</taxon>
        <taxon>Micrococcales</taxon>
        <taxon>Microbacteriaceae</taxon>
        <taxon>Plantibacter</taxon>
    </lineage>
</organism>
<sequence length="168" mass="17403">MEQTQNIQGFRKLVDEPLSTWPGALVVLLAVLGVGFVATAAAVGPLDDYSEEELAQTLPVIVISLGASLLAVGVVAHQVAGAVQLRIDASARAVERLSEPTTAAPTTPADDALSRRFAGELAMHVETVSGLRRRLGLARRISAGLVCAAGLVLVSGAVLSFWALPVLT</sequence>
<comment type="caution">
    <text evidence="2">The sequence shown here is derived from an EMBL/GenBank/DDBJ whole genome shotgun (WGS) entry which is preliminary data.</text>
</comment>
<feature type="transmembrane region" description="Helical" evidence="1">
    <location>
        <begin position="141"/>
        <end position="164"/>
    </location>
</feature>
<dbReference type="Proteomes" id="UP000190827">
    <property type="component" value="Unassembled WGS sequence"/>
</dbReference>
<evidence type="ECO:0000256" key="1">
    <source>
        <dbReference type="SAM" id="Phobius"/>
    </source>
</evidence>
<evidence type="ECO:0000313" key="2">
    <source>
        <dbReference type="EMBL" id="SKC36036.1"/>
    </source>
</evidence>
<keyword evidence="1" id="KW-0472">Membrane</keyword>
<name>A0ABY1LIH7_9MICO</name>